<protein>
    <submittedName>
        <fullName evidence="4">Sorbosone dehydrogenase family protein</fullName>
    </submittedName>
</protein>
<feature type="region of interest" description="Disordered" evidence="1">
    <location>
        <begin position="452"/>
        <end position="486"/>
    </location>
</feature>
<evidence type="ECO:0000313" key="4">
    <source>
        <dbReference type="EMBL" id="RJX65514.1"/>
    </source>
</evidence>
<evidence type="ECO:0000259" key="3">
    <source>
        <dbReference type="Pfam" id="PF22807"/>
    </source>
</evidence>
<feature type="transmembrane region" description="Helical" evidence="2">
    <location>
        <begin position="7"/>
        <end position="25"/>
    </location>
</feature>
<feature type="domain" description="Pyrroloquinoline quinone-dependent pyranose dehydrogenase beta-propeller" evidence="3">
    <location>
        <begin position="165"/>
        <end position="290"/>
    </location>
</feature>
<dbReference type="SUPFAM" id="SSF50952">
    <property type="entry name" value="Soluble quinoprotein glucose dehydrogenase"/>
    <property type="match status" value="1"/>
</dbReference>
<dbReference type="AlphaFoldDB" id="A0A419QXY2"/>
<keyword evidence="2" id="KW-0812">Transmembrane</keyword>
<reference evidence="4 5" key="1">
    <citation type="submission" date="2018-09" db="EMBL/GenBank/DDBJ databases">
        <title>Altererythrobacter sp.Ery1 and Ery12, the genome sequencing of novel strains in genus Alterythrobacter.</title>
        <authorList>
            <person name="Cheng H."/>
            <person name="Wu Y.-H."/>
            <person name="Fang C."/>
            <person name="Xu X.-W."/>
        </authorList>
    </citation>
    <scope>NUCLEOTIDE SEQUENCE [LARGE SCALE GENOMIC DNA]</scope>
    <source>
        <strain evidence="4 5">Ery12</strain>
    </source>
</reference>
<proteinExistence type="predicted"/>
<sequence length="486" mass="52193">MSTGRKILVGAIIAIVILAGVFFYLRMPDKAQVAFANVTGADPELTDPRAETFPTAEVAKPVGWAEGEKPVAAPGLTVERFSVGLSHPRTLYTLPNGDVLVALTNRPPESDIGGIEGFIAGFLFAKAGADVASANEIAVLRDSDGDGRADQTFPMKNAALASPSGMAWHDGTLYVANHNALLAFPFTPGDTKLTGKPKKLMDLPGGGNHWMRNVVIDPAGENLYVAVGSASNIAERGIEAEQGRAAIWQYSLKTGKARLFASGMRNPNGLAFSPWTGELWTTVNERDMLGSDLVPDYLTNVPIGAQYGWPWVYWRENFDQRVDAPQPAYFNPQYVRIPEYALGPHVAALGLAFAGNGSRLGEKYVSGAVIAEHGSWNREPKSGYEVVFVRFDARGNPTGKPVPILTGFLSKDGKTTHGRPTWVAWAKDGALLVSDDTAGIVWRVTAPDAKPAPEIRALTGPSLPPQRELRGQEASFGESYAQEVPK</sequence>
<dbReference type="Gene3D" id="2.120.10.30">
    <property type="entry name" value="TolB, C-terminal domain"/>
    <property type="match status" value="1"/>
</dbReference>
<dbReference type="InterPro" id="IPR011041">
    <property type="entry name" value="Quinoprot_gluc/sorb_DH_b-prop"/>
</dbReference>
<gene>
    <name evidence="4" type="ORF">D6858_14440</name>
</gene>
<keyword evidence="2" id="KW-1133">Transmembrane helix</keyword>
<feature type="domain" description="Pyrroloquinoline quinone-dependent pyranose dehydrogenase beta-propeller" evidence="3">
    <location>
        <begin position="337"/>
        <end position="445"/>
    </location>
</feature>
<evidence type="ECO:0000256" key="1">
    <source>
        <dbReference type="SAM" id="MobiDB-lite"/>
    </source>
</evidence>
<dbReference type="EMBL" id="RAHJ01000022">
    <property type="protein sequence ID" value="RJX65514.1"/>
    <property type="molecule type" value="Genomic_DNA"/>
</dbReference>
<evidence type="ECO:0000313" key="5">
    <source>
        <dbReference type="Proteomes" id="UP000284322"/>
    </source>
</evidence>
<comment type="caution">
    <text evidence="4">The sequence shown here is derived from an EMBL/GenBank/DDBJ whole genome shotgun (WGS) entry which is preliminary data.</text>
</comment>
<dbReference type="Pfam" id="PF22807">
    <property type="entry name" value="TrAA12"/>
    <property type="match status" value="2"/>
</dbReference>
<dbReference type="PANTHER" id="PTHR33546">
    <property type="entry name" value="LARGE, MULTIFUNCTIONAL SECRETED PROTEIN-RELATED"/>
    <property type="match status" value="1"/>
</dbReference>
<keyword evidence="5" id="KW-1185">Reference proteome</keyword>
<organism evidence="4 5">
    <name type="scientific">Tsuneonella suprasediminis</name>
    <dbReference type="NCBI Taxonomy" id="2306996"/>
    <lineage>
        <taxon>Bacteria</taxon>
        <taxon>Pseudomonadati</taxon>
        <taxon>Pseudomonadota</taxon>
        <taxon>Alphaproteobacteria</taxon>
        <taxon>Sphingomonadales</taxon>
        <taxon>Erythrobacteraceae</taxon>
        <taxon>Tsuneonella</taxon>
    </lineage>
</organism>
<dbReference type="InterPro" id="IPR011042">
    <property type="entry name" value="6-blade_b-propeller_TolB-like"/>
</dbReference>
<evidence type="ECO:0000256" key="2">
    <source>
        <dbReference type="SAM" id="Phobius"/>
    </source>
</evidence>
<keyword evidence="2" id="KW-0472">Membrane</keyword>
<dbReference type="RefSeq" id="WP_120112180.1">
    <property type="nucleotide sequence ID" value="NZ_RAHJ01000022.1"/>
</dbReference>
<name>A0A419QXY2_9SPHN</name>
<dbReference type="PANTHER" id="PTHR33546:SF1">
    <property type="entry name" value="LARGE, MULTIFUNCTIONAL SECRETED PROTEIN"/>
    <property type="match status" value="1"/>
</dbReference>
<dbReference type="Proteomes" id="UP000284322">
    <property type="component" value="Unassembled WGS sequence"/>
</dbReference>
<accession>A0A419QXY2</accession>
<dbReference type="OrthoDB" id="9770043at2"/>
<dbReference type="InterPro" id="IPR054539">
    <property type="entry name" value="Beta-prop_PDH"/>
</dbReference>